<feature type="binding site" evidence="11">
    <location>
        <position position="143"/>
    </location>
    <ligand>
        <name>hydrogencarbonate</name>
        <dbReference type="ChEBI" id="CHEBI:17544"/>
        <label>1</label>
    </ligand>
</feature>
<feature type="domain" description="Transferrin-like" evidence="15">
    <location>
        <begin position="23"/>
        <end position="347"/>
    </location>
</feature>
<keyword evidence="14" id="KW-0732">Signal</keyword>
<evidence type="ECO:0000313" key="16">
    <source>
        <dbReference type="EMBL" id="CAK18221.1"/>
    </source>
</evidence>
<proteinExistence type="evidence at transcript level"/>
<comment type="subcellular location">
    <subcellularLocation>
        <location evidence="1">Secreted</location>
    </subcellularLocation>
</comment>
<keyword evidence="6" id="KW-0677">Repeat</keyword>
<feature type="disulfide bond" evidence="13">
    <location>
        <begin position="193"/>
        <end position="200"/>
    </location>
</feature>
<feature type="disulfide bond" evidence="13">
    <location>
        <begin position="508"/>
        <end position="522"/>
    </location>
</feature>
<feature type="binding site" evidence="11">
    <location>
        <position position="139"/>
    </location>
    <ligand>
        <name>hydrogencarbonate</name>
        <dbReference type="ChEBI" id="CHEBI:17544"/>
        <label>1</label>
    </ligand>
</feature>
<feature type="binding site" evidence="12">
    <location>
        <position position="114"/>
    </location>
    <ligand>
        <name>Fe(3+)</name>
        <dbReference type="ChEBI" id="CHEBI:29034"/>
        <label>1</label>
    </ligand>
</feature>
<evidence type="ECO:0000256" key="3">
    <source>
        <dbReference type="ARBA" id="ARBA00022496"/>
    </source>
</evidence>
<keyword evidence="8 10" id="KW-0406">Ion transport</keyword>
<feature type="disulfide bond" evidence="13">
    <location>
        <begin position="36"/>
        <end position="57"/>
    </location>
</feature>
<dbReference type="Pfam" id="PF00405">
    <property type="entry name" value="Transferrin"/>
    <property type="match status" value="2"/>
</dbReference>
<evidence type="ECO:0000256" key="5">
    <source>
        <dbReference type="ARBA" id="ARBA00022723"/>
    </source>
</evidence>
<dbReference type="PANTHER" id="PTHR11485:SF31">
    <property type="entry name" value="SEROTRANSFERRIN"/>
    <property type="match status" value="1"/>
</dbReference>
<feature type="binding site" evidence="12">
    <location>
        <position position="449"/>
    </location>
    <ligand>
        <name>Fe(3+)</name>
        <dbReference type="ChEBI" id="CHEBI:29034"/>
        <label>1</label>
    </ligand>
</feature>
<dbReference type="InterPro" id="IPR001156">
    <property type="entry name" value="Transferrin-like_dom"/>
</dbReference>
<evidence type="ECO:0000256" key="13">
    <source>
        <dbReference type="PIRSR" id="PIRSR002549-4"/>
    </source>
</evidence>
<dbReference type="AlphaFoldDB" id="Q1EL76"/>
<dbReference type="InterPro" id="IPR016357">
    <property type="entry name" value="Transferrin"/>
</dbReference>
<feature type="chain" id="PRO_5004188454" evidence="14">
    <location>
        <begin position="20"/>
        <end position="710"/>
    </location>
</feature>
<feature type="binding site" evidence="12">
    <location>
        <position position="616"/>
    </location>
    <ligand>
        <name>Fe(3+)</name>
        <dbReference type="ChEBI" id="CHEBI:29034"/>
        <label>2</label>
    </ligand>
</feature>
<dbReference type="PROSITE" id="PS00207">
    <property type="entry name" value="TRANSFERRIN_LIKE_3"/>
    <property type="match status" value="1"/>
</dbReference>
<dbReference type="GO" id="GO:0019731">
    <property type="term" value="P:antibacterial humoral response"/>
    <property type="evidence" value="ECO:0007669"/>
    <property type="project" value="TreeGrafter"/>
</dbReference>
<dbReference type="PANTHER" id="PTHR11485">
    <property type="entry name" value="TRANSFERRIN"/>
    <property type="match status" value="1"/>
</dbReference>
<dbReference type="GO" id="GO:0006826">
    <property type="term" value="P:iron ion transport"/>
    <property type="evidence" value="ECO:0007669"/>
    <property type="project" value="UniProtKB-KW"/>
</dbReference>
<evidence type="ECO:0000259" key="15">
    <source>
        <dbReference type="PROSITE" id="PS51408"/>
    </source>
</evidence>
<dbReference type="MEROPS" id="S60.970"/>
<feature type="binding site" evidence="11">
    <location>
        <position position="482"/>
    </location>
    <ligand>
        <name>hydrogencarbonate</name>
        <dbReference type="ChEBI" id="CHEBI:17544"/>
        <label>1</label>
    </ligand>
</feature>
<name>Q1EL76_NATNA</name>
<feature type="disulfide bond" evidence="13">
    <location>
        <begin position="373"/>
        <end position="386"/>
    </location>
</feature>
<feature type="disulfide bond" evidence="13">
    <location>
        <begin position="420"/>
        <end position="703"/>
    </location>
</feature>
<evidence type="ECO:0000256" key="1">
    <source>
        <dbReference type="ARBA" id="ARBA00004613"/>
    </source>
</evidence>
<dbReference type="SMART" id="SM00094">
    <property type="entry name" value="TR_FER"/>
    <property type="match status" value="2"/>
</dbReference>
<feature type="domain" description="Transferrin-like" evidence="15">
    <location>
        <begin position="360"/>
        <end position="693"/>
    </location>
</feature>
<dbReference type="PRINTS" id="PR00422">
    <property type="entry name" value="TRANSFERRIN"/>
</dbReference>
<keyword evidence="7 10" id="KW-0408">Iron</keyword>
<accession>Q1EL76</accession>
<evidence type="ECO:0000256" key="2">
    <source>
        <dbReference type="ARBA" id="ARBA00022448"/>
    </source>
</evidence>
<protein>
    <submittedName>
        <fullName evidence="16">Transferrin</fullName>
    </submittedName>
</protein>
<feature type="binding site" evidence="12">
    <location>
        <position position="209"/>
    </location>
    <ligand>
        <name>Fe(3+)</name>
        <dbReference type="ChEBI" id="CHEBI:29034"/>
        <label>1</label>
    </ligand>
</feature>
<dbReference type="GO" id="GO:0005886">
    <property type="term" value="C:plasma membrane"/>
    <property type="evidence" value="ECO:0007669"/>
    <property type="project" value="TreeGrafter"/>
</dbReference>
<keyword evidence="5 10" id="KW-0479">Metal-binding</keyword>
<feature type="binding site" evidence="11">
    <location>
        <position position="475"/>
    </location>
    <ligand>
        <name>hydrogencarbonate</name>
        <dbReference type="ChEBI" id="CHEBI:17544"/>
        <label>1</label>
    </ligand>
</feature>
<keyword evidence="9 13" id="KW-1015">Disulfide bond</keyword>
<dbReference type="GO" id="GO:0055037">
    <property type="term" value="C:recycling endosome"/>
    <property type="evidence" value="ECO:0007669"/>
    <property type="project" value="TreeGrafter"/>
</dbReference>
<evidence type="ECO:0000256" key="10">
    <source>
        <dbReference type="PIRNR" id="PIRNR002549"/>
    </source>
</evidence>
<dbReference type="SUPFAM" id="SSF53850">
    <property type="entry name" value="Periplasmic binding protein-like II"/>
    <property type="match status" value="2"/>
</dbReference>
<feature type="binding site" evidence="11">
    <location>
        <position position="481"/>
    </location>
    <ligand>
        <name>hydrogencarbonate</name>
        <dbReference type="ChEBI" id="CHEBI:17544"/>
        <label>1</label>
    </ligand>
</feature>
<feature type="disulfide bond" evidence="13">
    <location>
        <begin position="473"/>
        <end position="554"/>
    </location>
</feature>
<keyword evidence="3 10" id="KW-0410">Iron transport</keyword>
<feature type="disulfide bond" evidence="13">
    <location>
        <begin position="498"/>
        <end position="694"/>
    </location>
</feature>
<feature type="disulfide bond" evidence="13">
    <location>
        <begin position="363"/>
        <end position="395"/>
    </location>
</feature>
<feature type="binding site" evidence="12">
    <location>
        <position position="268"/>
    </location>
    <ligand>
        <name>Fe(3+)</name>
        <dbReference type="ChEBI" id="CHEBI:29034"/>
        <label>1</label>
    </ligand>
</feature>
<evidence type="ECO:0000256" key="7">
    <source>
        <dbReference type="ARBA" id="ARBA00023004"/>
    </source>
</evidence>
<dbReference type="InterPro" id="IPR018195">
    <property type="entry name" value="Transferrin_Fe_BS"/>
</dbReference>
<evidence type="ECO:0000256" key="9">
    <source>
        <dbReference type="ARBA" id="ARBA00023157"/>
    </source>
</evidence>
<keyword evidence="2 10" id="KW-0813">Transport</keyword>
<dbReference type="GO" id="GO:0005615">
    <property type="term" value="C:extracellular space"/>
    <property type="evidence" value="ECO:0007669"/>
    <property type="project" value="InterPro"/>
</dbReference>
<dbReference type="PROSITE" id="PS00206">
    <property type="entry name" value="TRANSFERRIN_LIKE_2"/>
    <property type="match status" value="1"/>
</dbReference>
<feature type="binding site" evidence="11">
    <location>
        <position position="479"/>
    </location>
    <ligand>
        <name>hydrogencarbonate</name>
        <dbReference type="ChEBI" id="CHEBI:17544"/>
        <label>1</label>
    </ligand>
</feature>
<feature type="binding site" evidence="12">
    <location>
        <position position="548"/>
    </location>
    <ligand>
        <name>Fe(3+)</name>
        <dbReference type="ChEBI" id="CHEBI:29034"/>
        <label>2</label>
    </ligand>
</feature>
<gene>
    <name evidence="16" type="primary">trfe</name>
</gene>
<feature type="disulfide bond" evidence="13">
    <location>
        <begin position="26"/>
        <end position="66"/>
    </location>
</feature>
<reference evidence="16" key="1">
    <citation type="submission" date="2006-05" db="EMBL/GenBank/DDBJ databases">
        <title>Ovotransferrins from reptiles: similarities to other vertebrate transferrins.</title>
        <authorList>
            <person name="Ciuraszkiewicz J."/>
            <person name="Biczycki M."/>
            <person name="Maluta A."/>
            <person name="Martin S."/>
            <person name="Watorek W."/>
            <person name="Olczak M."/>
        </authorList>
    </citation>
    <scope>NUCLEOTIDE SEQUENCE</scope>
    <source>
        <tissue evidence="16">Liver</tissue>
    </source>
</reference>
<dbReference type="Gene3D" id="3.40.190.10">
    <property type="entry name" value="Periplasmic binding protein-like II"/>
    <property type="match status" value="4"/>
</dbReference>
<evidence type="ECO:0000256" key="4">
    <source>
        <dbReference type="ARBA" id="ARBA00022525"/>
    </source>
</evidence>
<keyword evidence="4" id="KW-0964">Secreted</keyword>
<feature type="disulfide bond" evidence="13">
    <location>
        <begin position="246"/>
        <end position="260"/>
    </location>
</feature>
<evidence type="ECO:0000256" key="11">
    <source>
        <dbReference type="PIRSR" id="PIRSR002549-2"/>
    </source>
</evidence>
<evidence type="ECO:0000256" key="12">
    <source>
        <dbReference type="PIRSR" id="PIRSR002549-3"/>
    </source>
</evidence>
<dbReference type="GO" id="GO:0005769">
    <property type="term" value="C:early endosome"/>
    <property type="evidence" value="ECO:0007669"/>
    <property type="project" value="TreeGrafter"/>
</dbReference>
<evidence type="ECO:0000256" key="8">
    <source>
        <dbReference type="ARBA" id="ARBA00023065"/>
    </source>
</evidence>
<sequence>MKFALQATLSFGLLALCLATSSVRWCTVSNEEQEKCQRLKQECFAQQQSKDFPEPICVRKTDHQECITAIKNSEADAITLDAGLILEASLNPYYLKPVIAELHPKGSKVTTTSYHAIAVVKKGTITSLEDLRGKKSCHTGFRRSAGWNIPVGTLLSKNLLQWDGTESEPVEIAVGRFFSAGCVPGLKNVPNMCRACSGNCDWNDPFVGYAGAYQCLKSGAGDVAFVNEAVVLTDSAEERSKYELLCDDGTRKPIEEYESCHWARVSAHAVVTRPDGAAAKIWTLLSYALEQMKQKQPRCQLFKSSQDSGKDLLFKDSAVGLIQVPERADAELYLGPKYCAAIQNLKRERSDPNPDTTKRIVWCAVGKAEQKKCDIWSAQSNGAVECAVAETTEDCLIKIIKREADAMTLDGGHIYTAGKCGLVPILTEIPREESAACVDPTKGVTAKGYIAVAVAKSRDTDINWTNLKGKASCHTGVGRTAGWNIPMGLLNDQYNLSCNFDIFFSASCAPGAPLESSLCSLCKGSGGEGGLSQKYKCKPNSNEIYYGYLGALRCLIEAGQVAFVKHTTITEATEGENRPAWASGLTPDDFVLLNKNGQRCRYNDYKTCGLAQVCNHGVVTSPERAEVVKNVLLEQQVLFGSHGTKKDIFSLFQSEAKDSLFKDGTECLAVPNEVTFQQYLGPDYLQSLDGLIKCSPSELLKVCTFHGHDW</sequence>
<organism evidence="16">
    <name type="scientific">Natrix natrix</name>
    <name type="common">European grass snake</name>
    <dbReference type="NCBI Taxonomy" id="100823"/>
    <lineage>
        <taxon>Eukaryota</taxon>
        <taxon>Metazoa</taxon>
        <taxon>Chordata</taxon>
        <taxon>Craniata</taxon>
        <taxon>Vertebrata</taxon>
        <taxon>Euteleostomi</taxon>
        <taxon>Lepidosauria</taxon>
        <taxon>Squamata</taxon>
        <taxon>Bifurcata</taxon>
        <taxon>Unidentata</taxon>
        <taxon>Episquamata</taxon>
        <taxon>Toxicofera</taxon>
        <taxon>Serpentes</taxon>
        <taxon>Colubroidea</taxon>
        <taxon>Colubridae</taxon>
        <taxon>Natricinae</taxon>
        <taxon>Natrix</taxon>
    </lineage>
</organism>
<evidence type="ECO:0000256" key="14">
    <source>
        <dbReference type="SAM" id="SignalP"/>
    </source>
</evidence>
<dbReference type="PROSITE" id="PS51408">
    <property type="entry name" value="TRANSFERRIN_LIKE_4"/>
    <property type="match status" value="2"/>
</dbReference>
<dbReference type="EMBL" id="AM262314">
    <property type="protein sequence ID" value="CAK18221.1"/>
    <property type="molecule type" value="mRNA"/>
</dbReference>
<feature type="binding site" evidence="12">
    <location>
        <position position="81"/>
    </location>
    <ligand>
        <name>Fe(3+)</name>
        <dbReference type="ChEBI" id="CHEBI:29034"/>
        <label>1</label>
    </ligand>
</feature>
<feature type="binding site" evidence="11">
    <location>
        <position position="145"/>
    </location>
    <ligand>
        <name>hydrogencarbonate</name>
        <dbReference type="ChEBI" id="CHEBI:17544"/>
        <label>1</label>
    </ligand>
</feature>
<dbReference type="FunFam" id="3.40.190.10:FF:000095">
    <property type="entry name" value="Lactotransferrin"/>
    <property type="match status" value="1"/>
</dbReference>
<feature type="disulfide bond" evidence="13">
    <location>
        <begin position="182"/>
        <end position="196"/>
    </location>
</feature>
<comment type="similarity">
    <text evidence="10">Belongs to the transferrin family.</text>
</comment>
<feature type="binding site" evidence="12">
    <location>
        <position position="410"/>
    </location>
    <ligand>
        <name>Fe(3+)</name>
        <dbReference type="ChEBI" id="CHEBI:29034"/>
        <label>1</label>
    </ligand>
</feature>
<feature type="signal peptide" evidence="14">
    <location>
        <begin position="1"/>
        <end position="19"/>
    </location>
</feature>
<feature type="disulfide bond" evidence="13">
    <location>
        <begin position="137"/>
        <end position="215"/>
    </location>
</feature>
<feature type="binding site" evidence="11">
    <location>
        <position position="146"/>
    </location>
    <ligand>
        <name>hydrogencarbonate</name>
        <dbReference type="ChEBI" id="CHEBI:17544"/>
        <label>1</label>
    </ligand>
</feature>
<evidence type="ECO:0000256" key="6">
    <source>
        <dbReference type="ARBA" id="ARBA00022737"/>
    </source>
</evidence>
<feature type="disulfide bond" evidence="13">
    <location>
        <begin position="519"/>
        <end position="537"/>
    </location>
</feature>
<dbReference type="PIRSF" id="PIRSF002549">
    <property type="entry name" value="Transferrin"/>
    <property type="match status" value="1"/>
</dbReference>
<dbReference type="GO" id="GO:0046872">
    <property type="term" value="F:metal ion binding"/>
    <property type="evidence" value="ECO:0007669"/>
    <property type="project" value="UniProtKB-KW"/>
</dbReference>